<protein>
    <recommendedName>
        <fullName evidence="7">EamA domain-containing protein</fullName>
    </recommendedName>
</protein>
<feature type="transmembrane region" description="Helical" evidence="5">
    <location>
        <begin position="311"/>
        <end position="329"/>
    </location>
</feature>
<evidence type="ECO:0000313" key="6">
    <source>
        <dbReference type="EMBL" id="PCG73066.1"/>
    </source>
</evidence>
<feature type="transmembrane region" description="Helical" evidence="5">
    <location>
        <begin position="67"/>
        <end position="84"/>
    </location>
</feature>
<proteinExistence type="predicted"/>
<dbReference type="SUPFAM" id="SSF103473">
    <property type="entry name" value="MFS general substrate transporter"/>
    <property type="match status" value="1"/>
</dbReference>
<dbReference type="GO" id="GO:0016020">
    <property type="term" value="C:membrane"/>
    <property type="evidence" value="ECO:0007669"/>
    <property type="project" value="UniProtKB-SubCell"/>
</dbReference>
<organism evidence="6">
    <name type="scientific">Heliothis virescens</name>
    <name type="common">Tobacco budworm moth</name>
    <dbReference type="NCBI Taxonomy" id="7102"/>
    <lineage>
        <taxon>Eukaryota</taxon>
        <taxon>Metazoa</taxon>
        <taxon>Ecdysozoa</taxon>
        <taxon>Arthropoda</taxon>
        <taxon>Hexapoda</taxon>
        <taxon>Insecta</taxon>
        <taxon>Pterygota</taxon>
        <taxon>Neoptera</taxon>
        <taxon>Endopterygota</taxon>
        <taxon>Lepidoptera</taxon>
        <taxon>Glossata</taxon>
        <taxon>Ditrysia</taxon>
        <taxon>Noctuoidea</taxon>
        <taxon>Noctuidae</taxon>
        <taxon>Heliothinae</taxon>
        <taxon>Heliothis</taxon>
    </lineage>
</organism>
<comment type="caution">
    <text evidence="6">The sequence shown here is derived from an EMBL/GenBank/DDBJ whole genome shotgun (WGS) entry which is preliminary data.</text>
</comment>
<evidence type="ECO:0000256" key="1">
    <source>
        <dbReference type="ARBA" id="ARBA00004141"/>
    </source>
</evidence>
<keyword evidence="2 5" id="KW-0812">Transmembrane</keyword>
<evidence type="ECO:0000256" key="2">
    <source>
        <dbReference type="ARBA" id="ARBA00022692"/>
    </source>
</evidence>
<gene>
    <name evidence="6" type="ORF">B5V51_192</name>
</gene>
<reference evidence="6" key="1">
    <citation type="submission" date="2017-09" db="EMBL/GenBank/DDBJ databases">
        <title>Contemporary evolution of a Lepidopteran species, Heliothis virescens, in response to modern agricultural practices.</title>
        <authorList>
            <person name="Fritz M.L."/>
            <person name="Deyonke A.M."/>
            <person name="Papanicolaou A."/>
            <person name="Micinski S."/>
            <person name="Westbrook J."/>
            <person name="Gould F."/>
        </authorList>
    </citation>
    <scope>NUCLEOTIDE SEQUENCE [LARGE SCALE GENOMIC DNA]</scope>
    <source>
        <strain evidence="6">HvINT-</strain>
        <tissue evidence="6">Whole body</tissue>
    </source>
</reference>
<dbReference type="STRING" id="7102.A0A2A4JMQ6"/>
<accession>A0A2A4JMQ6</accession>
<keyword evidence="4 5" id="KW-0472">Membrane</keyword>
<feature type="transmembrane region" description="Helical" evidence="5">
    <location>
        <begin position="349"/>
        <end position="369"/>
    </location>
</feature>
<keyword evidence="3 5" id="KW-1133">Transmembrane helix</keyword>
<feature type="transmembrane region" description="Helical" evidence="5">
    <location>
        <begin position="256"/>
        <end position="272"/>
    </location>
</feature>
<name>A0A2A4JMQ6_HELVI</name>
<evidence type="ECO:0008006" key="7">
    <source>
        <dbReference type="Google" id="ProtNLM"/>
    </source>
</evidence>
<feature type="transmembrane region" description="Helical" evidence="5">
    <location>
        <begin position="30"/>
        <end position="47"/>
    </location>
</feature>
<feature type="transmembrane region" description="Helical" evidence="5">
    <location>
        <begin position="225"/>
        <end position="244"/>
    </location>
</feature>
<sequence>MLTLCHNYFRVTSSNKNNKDVPQRFNKRKFAFGIFILLLVVVLWVVSSEMTKYLYVEKHIERPFLVTYVRSSLLFIYLLVLCFTPPTRDPCQPADYTQLLEQTGETDDESYFNESTNSLVQSQGDSTFVPVRAGETTDSDDAAPRAVRFNKVAEVRVMSAAMASEALLARLSWAASVRATEHAQRRAAAAATRRHLRLALLFCVPWFISNYLYRLSLLHTSTGSATIYTSTAGALALSFGAIFAQVPNDRFTLSKCIAVLLTAAGLVVLGISESHQTNWIAVLAALGSALCYAVHLLLFRQALRNGDDINSSLLVGLVGCACGCLTWVIGGLLAATGVERAELPPPRQWTWLLLDAALGPLLIDSLWLWGKSLTSPQAATGILGLAVPLSLCVEAWRGGGAWRAVAAALAGAGWAAGAAPLPHDCALFTCLTERLRAAEGFTVIRNIPDLDEQSEALMSSDEPT</sequence>
<dbReference type="PANTHER" id="PTHR23051">
    <property type="entry name" value="SOLUTE CARRIER FAMILY 35, MEMBER F5"/>
    <property type="match status" value="1"/>
</dbReference>
<dbReference type="PANTHER" id="PTHR23051:SF0">
    <property type="entry name" value="SOLUTE CARRIER FAMILY 35 MEMBER F5"/>
    <property type="match status" value="1"/>
</dbReference>
<feature type="transmembrane region" description="Helical" evidence="5">
    <location>
        <begin position="278"/>
        <end position="299"/>
    </location>
</feature>
<comment type="subcellular location">
    <subcellularLocation>
        <location evidence="1">Membrane</location>
        <topology evidence="1">Multi-pass membrane protein</topology>
    </subcellularLocation>
</comment>
<feature type="transmembrane region" description="Helical" evidence="5">
    <location>
        <begin position="195"/>
        <end position="213"/>
    </location>
</feature>
<dbReference type="EMBL" id="NWSH01001023">
    <property type="protein sequence ID" value="PCG73066.1"/>
    <property type="molecule type" value="Genomic_DNA"/>
</dbReference>
<dbReference type="InterPro" id="IPR036259">
    <property type="entry name" value="MFS_trans_sf"/>
</dbReference>
<dbReference type="AlphaFoldDB" id="A0A2A4JMQ6"/>
<evidence type="ECO:0000256" key="4">
    <source>
        <dbReference type="ARBA" id="ARBA00023136"/>
    </source>
</evidence>
<evidence type="ECO:0000256" key="3">
    <source>
        <dbReference type="ARBA" id="ARBA00022989"/>
    </source>
</evidence>
<evidence type="ECO:0000256" key="5">
    <source>
        <dbReference type="SAM" id="Phobius"/>
    </source>
</evidence>